<dbReference type="EMBL" id="JAGMUV010000003">
    <property type="protein sequence ID" value="KAH7165227.1"/>
    <property type="molecule type" value="Genomic_DNA"/>
</dbReference>
<comment type="caution">
    <text evidence="3">The sequence shown here is derived from an EMBL/GenBank/DDBJ whole genome shotgun (WGS) entry which is preliminary data.</text>
</comment>
<feature type="compositionally biased region" description="Low complexity" evidence="1">
    <location>
        <begin position="684"/>
        <end position="705"/>
    </location>
</feature>
<keyword evidence="2" id="KW-0732">Signal</keyword>
<name>A0A9P9FL76_9HYPO</name>
<evidence type="ECO:0000313" key="3">
    <source>
        <dbReference type="EMBL" id="KAH7165227.1"/>
    </source>
</evidence>
<evidence type="ECO:0000256" key="1">
    <source>
        <dbReference type="SAM" id="MobiDB-lite"/>
    </source>
</evidence>
<proteinExistence type="predicted"/>
<dbReference type="Proteomes" id="UP000738349">
    <property type="component" value="Unassembled WGS sequence"/>
</dbReference>
<dbReference type="InterPro" id="IPR029167">
    <property type="entry name" value="Mug117"/>
</dbReference>
<organism evidence="3 4">
    <name type="scientific">Dactylonectria macrodidyma</name>
    <dbReference type="NCBI Taxonomy" id="307937"/>
    <lineage>
        <taxon>Eukaryota</taxon>
        <taxon>Fungi</taxon>
        <taxon>Dikarya</taxon>
        <taxon>Ascomycota</taxon>
        <taxon>Pezizomycotina</taxon>
        <taxon>Sordariomycetes</taxon>
        <taxon>Hypocreomycetidae</taxon>
        <taxon>Hypocreales</taxon>
        <taxon>Nectriaceae</taxon>
        <taxon>Dactylonectria</taxon>
    </lineage>
</organism>
<accession>A0A9P9FL76</accession>
<feature type="region of interest" description="Disordered" evidence="1">
    <location>
        <begin position="924"/>
        <end position="947"/>
    </location>
</feature>
<feature type="compositionally biased region" description="Polar residues" evidence="1">
    <location>
        <begin position="706"/>
        <end position="717"/>
    </location>
</feature>
<dbReference type="OrthoDB" id="3257981at2759"/>
<feature type="signal peptide" evidence="2">
    <location>
        <begin position="1"/>
        <end position="19"/>
    </location>
</feature>
<feature type="region of interest" description="Disordered" evidence="1">
    <location>
        <begin position="684"/>
        <end position="717"/>
    </location>
</feature>
<dbReference type="AlphaFoldDB" id="A0A9P9FL76"/>
<feature type="compositionally biased region" description="Acidic residues" evidence="1">
    <location>
        <begin position="267"/>
        <end position="284"/>
    </location>
</feature>
<feature type="chain" id="PRO_5040195920" evidence="2">
    <location>
        <begin position="20"/>
        <end position="1096"/>
    </location>
</feature>
<reference evidence="3" key="1">
    <citation type="journal article" date="2021" name="Nat. Commun.">
        <title>Genetic determinants of endophytism in the Arabidopsis root mycobiome.</title>
        <authorList>
            <person name="Mesny F."/>
            <person name="Miyauchi S."/>
            <person name="Thiergart T."/>
            <person name="Pickel B."/>
            <person name="Atanasova L."/>
            <person name="Karlsson M."/>
            <person name="Huettel B."/>
            <person name="Barry K.W."/>
            <person name="Haridas S."/>
            <person name="Chen C."/>
            <person name="Bauer D."/>
            <person name="Andreopoulos W."/>
            <person name="Pangilinan J."/>
            <person name="LaButti K."/>
            <person name="Riley R."/>
            <person name="Lipzen A."/>
            <person name="Clum A."/>
            <person name="Drula E."/>
            <person name="Henrissat B."/>
            <person name="Kohler A."/>
            <person name="Grigoriev I.V."/>
            <person name="Martin F.M."/>
            <person name="Hacquard S."/>
        </authorList>
    </citation>
    <scope>NUCLEOTIDE SEQUENCE</scope>
    <source>
        <strain evidence="3">MPI-CAGE-AT-0147</strain>
    </source>
</reference>
<evidence type="ECO:0000256" key="2">
    <source>
        <dbReference type="SAM" id="SignalP"/>
    </source>
</evidence>
<protein>
    <submittedName>
        <fullName evidence="3">Meiotically up-regulated gene family-domain-containing protein</fullName>
    </submittedName>
</protein>
<feature type="region of interest" description="Disordered" evidence="1">
    <location>
        <begin position="263"/>
        <end position="309"/>
    </location>
</feature>
<evidence type="ECO:0000313" key="4">
    <source>
        <dbReference type="Proteomes" id="UP000738349"/>
    </source>
</evidence>
<dbReference type="Pfam" id="PF15474">
    <property type="entry name" value="MU117"/>
    <property type="match status" value="1"/>
</dbReference>
<feature type="compositionally biased region" description="Low complexity" evidence="1">
    <location>
        <begin position="936"/>
        <end position="947"/>
    </location>
</feature>
<feature type="compositionally biased region" description="Low complexity" evidence="1">
    <location>
        <begin position="285"/>
        <end position="309"/>
    </location>
</feature>
<sequence length="1096" mass="116027">MLPSLAIAAASLLLSGTQAAIPPLLPRLVVSSNSSTTPIPEPPVDITPGFTSTASLTVISETTGNIESTTEAVTPATITIPTDTDRGGSTPSVTGLPIGSNGGITISGVLTLPSATLPTSFQTTGTAAVVGIGAFATDAESSFSDVAAAASSIAAIPSPSEEDIRAFEQLAQDEFEQLSSLETQLDHIDQNSLSDHDSEIVAGALLGLAALLGWYTLQLAALAPALATPAAAAGIFAELAPAFATAATAGLLADALAGLEDLGNNNDDGDDDNDDDDDDDDDDPTTTQETTAVSSTETETETSTTASSTCSALPYRLSLPDEIDEGNSDNFRRSIAGRIRFGERAILEKRAKRFPFFGACNPPAGIKPAFPSNPGPKALAAAENGGGAINANYNRDVAKWFDRVVSCTTLTPSFDQIDTTAAKAKTGGLTNFNVDHAWELKFFTDFFESLLPGPRSTDPKLTCAEFDAIFPICILTTVVNQVPGPNNAEFVAMQKDLNNMKGAMFKPTELANDFFTASFSGSTDTKIQALQSIGITVDIFNQNLIKDLFERTNQRMYNTFQGIDQRVVDKSIAIATADFSFAASYETFMANRLAQGSQEAWDFVQKWMGIVETDVAALDPEEEETKQLQKNYDGFKNSPYASEDHYAFRANTDLASAGGAPFPFPKRDLWARDGSCPLNQETSTAIAESTTQESTTSISFTETASQTPSQEPTVITDQTPSVLSTATTLSTFTFISQTPSSITITVDQTASELTPIPSEQTSTVEPTDIQVSTSTQHVPNVQTVTSDGMVCVLIEGSLNPQCRPLSVPTANPDGTNIHVNSGCITINGSPRCASDAGNIAGVYESSYNVASDPDQPYSTALILSGFDSSSDNRLHATATCQLQARWPANYGDVYFGQDGCLYDSGSNKIFDQCCSTPDVNNDGPTTNPYVASAPPDSSQSSGNHDGSSICSSISKDTCLAAASRYIDDVVYHQYTSAVWPDSTGADIANSIFPIAGPLIEDFFDIDYGCTVIWTCDDDDAFSQGMTGKQIKDSMLNIYNLNGAKGCGSTYLDNRCHITVNGCNNCRDAGRDGTIWNPYSVADGTYADANDGFPPRR</sequence>
<keyword evidence="4" id="KW-1185">Reference proteome</keyword>
<gene>
    <name evidence="3" type="ORF">EDB81DRAFT_678917</name>
</gene>